<accession>X0U7N3</accession>
<name>X0U7N3_9ZZZZ</name>
<organism evidence="2">
    <name type="scientific">marine sediment metagenome</name>
    <dbReference type="NCBI Taxonomy" id="412755"/>
    <lineage>
        <taxon>unclassified sequences</taxon>
        <taxon>metagenomes</taxon>
        <taxon>ecological metagenomes</taxon>
    </lineage>
</organism>
<gene>
    <name evidence="2" type="ORF">S01H1_38028</name>
</gene>
<dbReference type="EMBL" id="BARS01023908">
    <property type="protein sequence ID" value="GAG01814.1"/>
    <property type="molecule type" value="Genomic_DNA"/>
</dbReference>
<protein>
    <submittedName>
        <fullName evidence="2">Uncharacterized protein</fullName>
    </submittedName>
</protein>
<sequence>MRETMLPLLVDFESVIELPHTISFFIRKMRQIMSFDELPKPKRPPEVIWDNAKELEEWFDNIYQHDDKQSDSGTPQEASIFIDDSEIG</sequence>
<evidence type="ECO:0000313" key="2">
    <source>
        <dbReference type="EMBL" id="GAG01814.1"/>
    </source>
</evidence>
<feature type="region of interest" description="Disordered" evidence="1">
    <location>
        <begin position="65"/>
        <end position="88"/>
    </location>
</feature>
<evidence type="ECO:0000256" key="1">
    <source>
        <dbReference type="SAM" id="MobiDB-lite"/>
    </source>
</evidence>
<comment type="caution">
    <text evidence="2">The sequence shown here is derived from an EMBL/GenBank/DDBJ whole genome shotgun (WGS) entry which is preliminary data.</text>
</comment>
<reference evidence="2" key="1">
    <citation type="journal article" date="2014" name="Front. Microbiol.">
        <title>High frequency of phylogenetically diverse reductive dehalogenase-homologous genes in deep subseafloor sedimentary metagenomes.</title>
        <authorList>
            <person name="Kawai M."/>
            <person name="Futagami T."/>
            <person name="Toyoda A."/>
            <person name="Takaki Y."/>
            <person name="Nishi S."/>
            <person name="Hori S."/>
            <person name="Arai W."/>
            <person name="Tsubouchi T."/>
            <person name="Morono Y."/>
            <person name="Uchiyama I."/>
            <person name="Ito T."/>
            <person name="Fujiyama A."/>
            <person name="Inagaki F."/>
            <person name="Takami H."/>
        </authorList>
    </citation>
    <scope>NUCLEOTIDE SEQUENCE</scope>
    <source>
        <strain evidence="2">Expedition CK06-06</strain>
    </source>
</reference>
<proteinExistence type="predicted"/>
<dbReference type="AlphaFoldDB" id="X0U7N3"/>